<evidence type="ECO:0000313" key="5">
    <source>
        <dbReference type="Proteomes" id="UP000316079"/>
    </source>
</evidence>
<feature type="domain" description="AP-5 complex subunit zeta-1 N-terminal TPR" evidence="2">
    <location>
        <begin position="1"/>
        <end position="279"/>
    </location>
</feature>
<dbReference type="PANTHER" id="PTHR46488:SF1">
    <property type="entry name" value="AP-5 COMPLEX SUBUNIT ZETA-1"/>
    <property type="match status" value="1"/>
</dbReference>
<keyword evidence="5" id="KW-1185">Reference proteome</keyword>
<organism evidence="4 5">
    <name type="scientific">Danionella cerebrum</name>
    <dbReference type="NCBI Taxonomy" id="2873325"/>
    <lineage>
        <taxon>Eukaryota</taxon>
        <taxon>Metazoa</taxon>
        <taxon>Chordata</taxon>
        <taxon>Craniata</taxon>
        <taxon>Vertebrata</taxon>
        <taxon>Euteleostomi</taxon>
        <taxon>Actinopterygii</taxon>
        <taxon>Neopterygii</taxon>
        <taxon>Teleostei</taxon>
        <taxon>Ostariophysi</taxon>
        <taxon>Cypriniformes</taxon>
        <taxon>Danionidae</taxon>
        <taxon>Danioninae</taxon>
        <taxon>Danionella</taxon>
    </lineage>
</organism>
<comment type="caution">
    <text evidence="4">The sequence shown here is derived from an EMBL/GenBank/DDBJ whole genome shotgun (WGS) entry which is preliminary data.</text>
</comment>
<feature type="domain" description="AP-5 complex subunit zeta-1 C-terminal TPR" evidence="3">
    <location>
        <begin position="587"/>
        <end position="781"/>
    </location>
</feature>
<dbReference type="Pfam" id="PF14764">
    <property type="entry name" value="SPG48"/>
    <property type="match status" value="1"/>
</dbReference>
<gene>
    <name evidence="4" type="ORF">DNTS_000404</name>
</gene>
<evidence type="ECO:0000259" key="2">
    <source>
        <dbReference type="Pfam" id="PF25153"/>
    </source>
</evidence>
<evidence type="ECO:0000259" key="3">
    <source>
        <dbReference type="Pfam" id="PF25154"/>
    </source>
</evidence>
<proteinExistence type="predicted"/>
<dbReference type="EMBL" id="SRMA01027185">
    <property type="protein sequence ID" value="TRY58561.1"/>
    <property type="molecule type" value="Genomic_DNA"/>
</dbReference>
<dbReference type="InterPro" id="IPR056856">
    <property type="entry name" value="TPR_AP5Z1_C"/>
</dbReference>
<evidence type="ECO:0008006" key="6">
    <source>
        <dbReference type="Google" id="ProtNLM"/>
    </source>
</evidence>
<dbReference type="STRING" id="623744.A0A553MZF0"/>
<evidence type="ECO:0000259" key="1">
    <source>
        <dbReference type="Pfam" id="PF14764"/>
    </source>
</evidence>
<feature type="domain" description="AP-5 complex subunit zeta-1 ARM repeats" evidence="1">
    <location>
        <begin position="320"/>
        <end position="437"/>
    </location>
</feature>
<dbReference type="Pfam" id="PF25154">
    <property type="entry name" value="TPR_AP5Z1_C"/>
    <property type="match status" value="1"/>
</dbReference>
<dbReference type="GO" id="GO:0044599">
    <property type="term" value="C:AP-5 adaptor complex"/>
    <property type="evidence" value="ECO:0007669"/>
    <property type="project" value="InterPro"/>
</dbReference>
<dbReference type="Proteomes" id="UP000316079">
    <property type="component" value="Unassembled WGS sequence"/>
</dbReference>
<dbReference type="InterPro" id="IPR028222">
    <property type="entry name" value="AP5Z1"/>
</dbReference>
<accession>A0A553MZF0</accession>
<dbReference type="AlphaFoldDB" id="A0A553MZF0"/>
<dbReference type="PANTHER" id="PTHR46488">
    <property type="entry name" value="AP-5 COMPLEX SUBUNIT ZETA-1"/>
    <property type="match status" value="1"/>
</dbReference>
<dbReference type="InterPro" id="IPR056857">
    <property type="entry name" value="TPR_AP5Z1_N"/>
</dbReference>
<evidence type="ECO:0000313" key="4">
    <source>
        <dbReference type="EMBL" id="TRY58561.1"/>
    </source>
</evidence>
<name>A0A553MZF0_9TELE</name>
<dbReference type="OrthoDB" id="744564at2759"/>
<dbReference type="Pfam" id="PF25153">
    <property type="entry name" value="TPR_AP5Z1"/>
    <property type="match status" value="1"/>
</dbReference>
<dbReference type="InterPro" id="IPR055450">
    <property type="entry name" value="AP5Z1_ARM"/>
</dbReference>
<sequence>MYTPASESLIKQAREIKEDELQRFCGRVYKLLQTKDVTGEAVDSLQRLRLIVSATKYGRELPSELTMKLHTALRSSTSEQLQTLSSAIIRESFPPSIHSLSSDLSNENRSISHVASVILAQAAVKEDVMPLCHHLLRSFESRLTDGQIPKHALPVLCSMISGYPHILTDDQVNLVSRKLVDWLRYASLQQGAAMSSGGFFSGPRIRQPAPLTEVDGVVTSDFFTVLCVGQSYTEDQWMNMYSFSMLKSWLLTYDTEGTTNTESDERSEMDSSVMSMVSATSSSSRLLPPKERLREKAFEYCLRLIEQSDRKALKRVDTELQKACIIESVSVMDIICGEDPSYVFRAFPCIKALYSRVHTDLAYTRTLLPIAQFYLNHSEMAAVDPEPVFRQLFSHCPAEQFNEPLLAFEFVQFCLLNASVLQDRVASYRQSFPNLLKFLAWNSSGLVAEFVDLLPSLVASDTAIELLHTLLDLPCLAAALDLQQRSACYQALERTPWDQQGIKVACCLEYFRQPSCRGLFLYILRPEAGTGDTIDRLKELHEILADMAESPRVVRCAQVVPVLLNVYFNTVTQKADEKMMNHLLLVVFSTHLQALCKLHPPLIVDLSKEILDFAGSPANIYFKEDFYTSVVWVIGEYLSVSCDPRCTVELITSFFESLEAVLFEITQVRQSAGPPGFSPRLITVLMTTLAKLATRSQDLIPRVSLFLSKMRTFARSAPVIASYSEDDTEEIITRAHELLNLLKLPNVAQFVLAPSTGDDDPRWHRDTNASLPHAMRAINGLLQRHSSFLPT</sequence>
<reference evidence="4 5" key="1">
    <citation type="journal article" date="2019" name="Sci. Data">
        <title>Hybrid genome assembly and annotation of Danionella translucida.</title>
        <authorList>
            <person name="Kadobianskyi M."/>
            <person name="Schulze L."/>
            <person name="Schuelke M."/>
            <person name="Judkewitz B."/>
        </authorList>
    </citation>
    <scope>NUCLEOTIDE SEQUENCE [LARGE SCALE GENOMIC DNA]</scope>
    <source>
        <strain evidence="4 5">Bolton</strain>
    </source>
</reference>
<protein>
    <recommendedName>
        <fullName evidence="6">AP-5 complex subunit zeta-1</fullName>
    </recommendedName>
</protein>